<dbReference type="Proteomes" id="UP000177230">
    <property type="component" value="Unassembled WGS sequence"/>
</dbReference>
<reference evidence="7 8" key="1">
    <citation type="journal article" date="2016" name="Nat. Commun.">
        <title>Thousands of microbial genomes shed light on interconnected biogeochemical processes in an aquifer system.</title>
        <authorList>
            <person name="Anantharaman K."/>
            <person name="Brown C.T."/>
            <person name="Hug L.A."/>
            <person name="Sharon I."/>
            <person name="Castelle C.J."/>
            <person name="Probst A.J."/>
            <person name="Thomas B.C."/>
            <person name="Singh A."/>
            <person name="Wilkins M.J."/>
            <person name="Karaoz U."/>
            <person name="Brodie E.L."/>
            <person name="Williams K.H."/>
            <person name="Hubbard S.S."/>
            <person name="Banfield J.F."/>
        </authorList>
    </citation>
    <scope>NUCLEOTIDE SEQUENCE [LARGE SCALE GENOMIC DNA]</scope>
</reference>
<keyword evidence="3 4" id="KW-0648">Protein biosynthesis</keyword>
<feature type="domain" description="Peptide chain release factor" evidence="6">
    <location>
        <begin position="59"/>
        <end position="171"/>
    </location>
</feature>
<evidence type="ECO:0000256" key="3">
    <source>
        <dbReference type="ARBA" id="ARBA00022917"/>
    </source>
</evidence>
<comment type="similarity">
    <text evidence="1 4">Belongs to the prokaryotic/mitochondrial release factor family.</text>
</comment>
<evidence type="ECO:0000256" key="2">
    <source>
        <dbReference type="ARBA" id="ARBA00022481"/>
    </source>
</evidence>
<gene>
    <name evidence="4" type="primary">prfB</name>
    <name evidence="7" type="ORF">A2024_12370</name>
</gene>
<evidence type="ECO:0000313" key="7">
    <source>
        <dbReference type="EMBL" id="OGF11806.1"/>
    </source>
</evidence>
<dbReference type="NCBIfam" id="TIGR00020">
    <property type="entry name" value="prfB"/>
    <property type="match status" value="1"/>
</dbReference>
<dbReference type="PANTHER" id="PTHR43116:SF3">
    <property type="entry name" value="CLASS I PEPTIDE CHAIN RELEASE FACTOR"/>
    <property type="match status" value="1"/>
</dbReference>
<dbReference type="SMART" id="SM00937">
    <property type="entry name" value="PCRF"/>
    <property type="match status" value="1"/>
</dbReference>
<organism evidence="7 8">
    <name type="scientific">Candidatus Edwardsbacteria bacterium GWF2_54_11</name>
    <dbReference type="NCBI Taxonomy" id="1817851"/>
    <lineage>
        <taxon>Bacteria</taxon>
        <taxon>Candidatus Edwardsiibacteriota</taxon>
    </lineage>
</organism>
<dbReference type="SUPFAM" id="SSF75620">
    <property type="entry name" value="Release factor"/>
    <property type="match status" value="1"/>
</dbReference>
<proteinExistence type="inferred from homology"/>
<keyword evidence="2 4" id="KW-0488">Methylation</keyword>
<dbReference type="Gene3D" id="3.30.160.20">
    <property type="match status" value="1"/>
</dbReference>
<dbReference type="Gene3D" id="1.20.58.410">
    <property type="entry name" value="Release factor"/>
    <property type="match status" value="1"/>
</dbReference>
<dbReference type="GO" id="GO:0005737">
    <property type="term" value="C:cytoplasm"/>
    <property type="evidence" value="ECO:0007669"/>
    <property type="project" value="UniProtKB-SubCell"/>
</dbReference>
<sequence length="353" mass="40776">MFDLDRLEKELAEYEARMSSPDFWNDNIKAKEVIAEANRRREWIDPWRELRKKCDDAATLLELVEESDSESLKEIQDDLAALEKGLEGLEFRHMLRGEDDERSAILTIHPGAGGTESQDWAEMLLRMYTRWMERNGYQYKVIDLQPGDEAGIKSVTVEVTGRYAFGYLKAEIGVHRLVRISPFDSNKRRHTSFASTFVYPEIDDDIKVDIPESDIRIDVYRSGSAGGQNVNKVETAIRMVHIPTGIVVCSQNERSQHQNRINAMKVLRSRLYQHYKAEDDKKRQSLEATKTDIAWGNQIRSYVFHPYSMVKDHRTLEQTGDVKAVMDGEIDRFINAYLKRGGKFDKMESGDDL</sequence>
<evidence type="ECO:0000256" key="1">
    <source>
        <dbReference type="ARBA" id="ARBA00010835"/>
    </source>
</evidence>
<comment type="subcellular location">
    <subcellularLocation>
        <location evidence="4">Cytoplasm</location>
    </subcellularLocation>
</comment>
<dbReference type="Gene3D" id="3.30.70.1660">
    <property type="match status" value="1"/>
</dbReference>
<dbReference type="InterPro" id="IPR004374">
    <property type="entry name" value="PrfB"/>
</dbReference>
<comment type="function">
    <text evidence="4">Peptide chain release factor 2 directs the termination of translation in response to the peptide chain termination codons UGA and UAA.</text>
</comment>
<comment type="PTM">
    <text evidence="4">Methylated by PrmC. Methylation increases the termination efficiency of RF2.</text>
</comment>
<dbReference type="PANTHER" id="PTHR43116">
    <property type="entry name" value="PEPTIDE CHAIN RELEASE FACTOR 2"/>
    <property type="match status" value="1"/>
</dbReference>
<evidence type="ECO:0000256" key="5">
    <source>
        <dbReference type="NCBIfam" id="TIGR00020"/>
    </source>
</evidence>
<dbReference type="GO" id="GO:0016149">
    <property type="term" value="F:translation release factor activity, codon specific"/>
    <property type="evidence" value="ECO:0007669"/>
    <property type="project" value="UniProtKB-UniRule"/>
</dbReference>
<evidence type="ECO:0000256" key="4">
    <source>
        <dbReference type="HAMAP-Rule" id="MF_00094"/>
    </source>
</evidence>
<accession>A0A1F5RBI4</accession>
<evidence type="ECO:0000313" key="8">
    <source>
        <dbReference type="Proteomes" id="UP000177230"/>
    </source>
</evidence>
<keyword evidence="4" id="KW-0963">Cytoplasm</keyword>
<dbReference type="EMBL" id="MFFM01000035">
    <property type="protein sequence ID" value="OGF11806.1"/>
    <property type="molecule type" value="Genomic_DNA"/>
</dbReference>
<feature type="modified residue" description="N5-methylglutamine" evidence="4">
    <location>
        <position position="228"/>
    </location>
</feature>
<protein>
    <recommendedName>
        <fullName evidence="4 5">Peptide chain release factor 2</fullName>
        <shortName evidence="4">RF-2</shortName>
    </recommendedName>
</protein>
<dbReference type="AlphaFoldDB" id="A0A1F5RBI4"/>
<dbReference type="FunFam" id="3.30.160.20:FF:000004">
    <property type="entry name" value="Peptide chain release factor 1"/>
    <property type="match status" value="1"/>
</dbReference>
<dbReference type="InterPro" id="IPR045853">
    <property type="entry name" value="Pep_chain_release_fac_I_sf"/>
</dbReference>
<name>A0A1F5RBI4_9BACT</name>
<dbReference type="InterPro" id="IPR005139">
    <property type="entry name" value="PCRF"/>
</dbReference>
<evidence type="ECO:0000259" key="6">
    <source>
        <dbReference type="SMART" id="SM00937"/>
    </source>
</evidence>
<dbReference type="Pfam" id="PF00472">
    <property type="entry name" value="RF-1"/>
    <property type="match status" value="1"/>
</dbReference>
<dbReference type="Pfam" id="PF03462">
    <property type="entry name" value="PCRF"/>
    <property type="match status" value="1"/>
</dbReference>
<dbReference type="InterPro" id="IPR000352">
    <property type="entry name" value="Pep_chain_release_fac_I"/>
</dbReference>
<dbReference type="HAMAP" id="MF_00094">
    <property type="entry name" value="Rel_fac_2"/>
    <property type="match status" value="1"/>
</dbReference>
<comment type="caution">
    <text evidence="7">The sequence shown here is derived from an EMBL/GenBank/DDBJ whole genome shotgun (WGS) entry which is preliminary data.</text>
</comment>